<proteinExistence type="inferred from homology"/>
<reference evidence="7" key="1">
    <citation type="journal article" date="2015" name="Nature">
        <title>Complex archaea that bridge the gap between prokaryotes and eukaryotes.</title>
        <authorList>
            <person name="Spang A."/>
            <person name="Saw J.H."/>
            <person name="Jorgensen S.L."/>
            <person name="Zaremba-Niedzwiedzka K."/>
            <person name="Martijn J."/>
            <person name="Lind A.E."/>
            <person name="van Eijk R."/>
            <person name="Schleper C."/>
            <person name="Guy L."/>
            <person name="Ettema T.J."/>
        </authorList>
    </citation>
    <scope>NUCLEOTIDE SEQUENCE</scope>
</reference>
<feature type="non-terminal residue" evidence="7">
    <location>
        <position position="1"/>
    </location>
</feature>
<evidence type="ECO:0000256" key="4">
    <source>
        <dbReference type="ARBA" id="ARBA00023315"/>
    </source>
</evidence>
<dbReference type="Gene3D" id="3.40.630.30">
    <property type="match status" value="1"/>
</dbReference>
<evidence type="ECO:0000313" key="7">
    <source>
        <dbReference type="EMBL" id="KKK79074.1"/>
    </source>
</evidence>
<dbReference type="PROSITE" id="PS51186">
    <property type="entry name" value="GNAT"/>
    <property type="match status" value="1"/>
</dbReference>
<dbReference type="EMBL" id="LAZR01054194">
    <property type="protein sequence ID" value="KKK79074.1"/>
    <property type="molecule type" value="Genomic_DNA"/>
</dbReference>
<keyword evidence="4" id="KW-0012">Acyltransferase</keyword>
<dbReference type="InterPro" id="IPR006464">
    <property type="entry name" value="AcTrfase_RimI/Ard1"/>
</dbReference>
<dbReference type="AlphaFoldDB" id="A0A0F9AKR1"/>
<evidence type="ECO:0000256" key="2">
    <source>
        <dbReference type="ARBA" id="ARBA00022490"/>
    </source>
</evidence>
<name>A0A0F9AKR1_9ZZZZ</name>
<accession>A0A0F9AKR1</accession>
<dbReference type="InterPro" id="IPR000182">
    <property type="entry name" value="GNAT_dom"/>
</dbReference>
<evidence type="ECO:0000256" key="3">
    <source>
        <dbReference type="ARBA" id="ARBA00022679"/>
    </source>
</evidence>
<dbReference type="NCBIfam" id="TIGR01575">
    <property type="entry name" value="rimI"/>
    <property type="match status" value="1"/>
</dbReference>
<feature type="region of interest" description="Disordered" evidence="5">
    <location>
        <begin position="1"/>
        <end position="29"/>
    </location>
</feature>
<evidence type="ECO:0000259" key="6">
    <source>
        <dbReference type="PROSITE" id="PS51186"/>
    </source>
</evidence>
<dbReference type="PANTHER" id="PTHR43420:SF44">
    <property type="entry name" value="ACETYLTRANSFERASE YPEA"/>
    <property type="match status" value="1"/>
</dbReference>
<dbReference type="InterPro" id="IPR050680">
    <property type="entry name" value="YpeA/RimI_acetyltransf"/>
</dbReference>
<feature type="domain" description="N-acetyltransferase" evidence="6">
    <location>
        <begin position="34"/>
        <end position="177"/>
    </location>
</feature>
<evidence type="ECO:0000256" key="5">
    <source>
        <dbReference type="SAM" id="MobiDB-lite"/>
    </source>
</evidence>
<dbReference type="InterPro" id="IPR016181">
    <property type="entry name" value="Acyl_CoA_acyltransferase"/>
</dbReference>
<gene>
    <name evidence="7" type="ORF">LCGC14_2837160</name>
</gene>
<dbReference type="SUPFAM" id="SSF55729">
    <property type="entry name" value="Acyl-CoA N-acyltransferases (Nat)"/>
    <property type="match status" value="1"/>
</dbReference>
<comment type="caution">
    <text evidence="7">The sequence shown here is derived from an EMBL/GenBank/DDBJ whole genome shotgun (WGS) entry which is preliminary data.</text>
</comment>
<keyword evidence="2" id="KW-0963">Cytoplasm</keyword>
<protein>
    <recommendedName>
        <fullName evidence="6">N-acetyltransferase domain-containing protein</fullName>
    </recommendedName>
</protein>
<dbReference type="GO" id="GO:0008080">
    <property type="term" value="F:N-acetyltransferase activity"/>
    <property type="evidence" value="ECO:0007669"/>
    <property type="project" value="InterPro"/>
</dbReference>
<dbReference type="PANTHER" id="PTHR43420">
    <property type="entry name" value="ACETYLTRANSFERASE"/>
    <property type="match status" value="1"/>
</dbReference>
<sequence>GSGDDESHVRASPALTREDPRARGASAGGERTRIEIRRLAYSDLPHVMTIEGRSFPAPWSLAMFVLELSKPSGICFAAFHEGELIGYLVCSRYHTVWHVMNVAVSQGHRRSGVATALMERLFEVTAERTARYALEVRSSNAEAIRMYESFGFRSAGVRRRYYHDNNEDALIMWRTKAGDSR</sequence>
<organism evidence="7">
    <name type="scientific">marine sediment metagenome</name>
    <dbReference type="NCBI Taxonomy" id="412755"/>
    <lineage>
        <taxon>unclassified sequences</taxon>
        <taxon>metagenomes</taxon>
        <taxon>ecological metagenomes</taxon>
    </lineage>
</organism>
<comment type="similarity">
    <text evidence="1">Belongs to the acetyltransferase family. RimI subfamily.</text>
</comment>
<evidence type="ECO:0000256" key="1">
    <source>
        <dbReference type="ARBA" id="ARBA00005395"/>
    </source>
</evidence>
<dbReference type="CDD" id="cd04301">
    <property type="entry name" value="NAT_SF"/>
    <property type="match status" value="1"/>
</dbReference>
<keyword evidence="3" id="KW-0808">Transferase</keyword>
<dbReference type="Pfam" id="PF00583">
    <property type="entry name" value="Acetyltransf_1"/>
    <property type="match status" value="1"/>
</dbReference>